<proteinExistence type="predicted"/>
<comment type="caution">
    <text evidence="1">The sequence shown here is derived from an EMBL/GenBank/DDBJ whole genome shotgun (WGS) entry which is preliminary data.</text>
</comment>
<sequence>MALELMSKAFQLNNTTPTNNNQRSSSNPCYSQIAQSGMNMDQDRQMLMVEDNVGKKFRPNAVQNVRNQVVQNALQNLDWVIMPATAQKSQGNEMLLIFSNSYRLLKRKKQGSKELKNNLSSWLLQMLMKKLRE</sequence>
<dbReference type="AlphaFoldDB" id="A0A699JPK7"/>
<protein>
    <submittedName>
        <fullName evidence="1">Uncharacterized protein</fullName>
    </submittedName>
</protein>
<organism evidence="1">
    <name type="scientific">Tanacetum cinerariifolium</name>
    <name type="common">Dalmatian daisy</name>
    <name type="synonym">Chrysanthemum cinerariifolium</name>
    <dbReference type="NCBI Taxonomy" id="118510"/>
    <lineage>
        <taxon>Eukaryota</taxon>
        <taxon>Viridiplantae</taxon>
        <taxon>Streptophyta</taxon>
        <taxon>Embryophyta</taxon>
        <taxon>Tracheophyta</taxon>
        <taxon>Spermatophyta</taxon>
        <taxon>Magnoliopsida</taxon>
        <taxon>eudicotyledons</taxon>
        <taxon>Gunneridae</taxon>
        <taxon>Pentapetalae</taxon>
        <taxon>asterids</taxon>
        <taxon>campanulids</taxon>
        <taxon>Asterales</taxon>
        <taxon>Asteraceae</taxon>
        <taxon>Asteroideae</taxon>
        <taxon>Anthemideae</taxon>
        <taxon>Anthemidinae</taxon>
        <taxon>Tanacetum</taxon>
    </lineage>
</organism>
<gene>
    <name evidence="1" type="ORF">Tci_622608</name>
</gene>
<accession>A0A699JPK7</accession>
<dbReference type="EMBL" id="BKCJ010435904">
    <property type="protein sequence ID" value="GFA50636.1"/>
    <property type="molecule type" value="Genomic_DNA"/>
</dbReference>
<name>A0A699JPK7_TANCI</name>
<reference evidence="1" key="1">
    <citation type="journal article" date="2019" name="Sci. Rep.">
        <title>Draft genome of Tanacetum cinerariifolium, the natural source of mosquito coil.</title>
        <authorList>
            <person name="Yamashiro T."/>
            <person name="Shiraishi A."/>
            <person name="Satake H."/>
            <person name="Nakayama K."/>
        </authorList>
    </citation>
    <scope>NUCLEOTIDE SEQUENCE</scope>
</reference>
<evidence type="ECO:0000313" key="1">
    <source>
        <dbReference type="EMBL" id="GFA50636.1"/>
    </source>
</evidence>